<dbReference type="PROSITE" id="PS51384">
    <property type="entry name" value="FAD_FR"/>
    <property type="match status" value="1"/>
</dbReference>
<dbReference type="PANTHER" id="PTHR30157:SF0">
    <property type="entry name" value="NADPH-DEPENDENT FERRIC-CHELATE REDUCTASE"/>
    <property type="match status" value="1"/>
</dbReference>
<evidence type="ECO:0000313" key="3">
    <source>
        <dbReference type="EMBL" id="TWI42865.1"/>
    </source>
</evidence>
<dbReference type="InterPro" id="IPR007037">
    <property type="entry name" value="SIP_rossman_dom"/>
</dbReference>
<dbReference type="GO" id="GO:0016491">
    <property type="term" value="F:oxidoreductase activity"/>
    <property type="evidence" value="ECO:0007669"/>
    <property type="project" value="InterPro"/>
</dbReference>
<evidence type="ECO:0000256" key="1">
    <source>
        <dbReference type="ARBA" id="ARBA00035644"/>
    </source>
</evidence>
<dbReference type="SUPFAM" id="SSF63380">
    <property type="entry name" value="Riboflavin synthase domain-like"/>
    <property type="match status" value="1"/>
</dbReference>
<reference evidence="3 4" key="1">
    <citation type="journal article" date="2015" name="Stand. Genomic Sci.">
        <title>Genomic Encyclopedia of Bacterial and Archaeal Type Strains, Phase III: the genomes of soil and plant-associated and newly described type strains.</title>
        <authorList>
            <person name="Whitman W.B."/>
            <person name="Woyke T."/>
            <person name="Klenk H.P."/>
            <person name="Zhou Y."/>
            <person name="Lilburn T.G."/>
            <person name="Beck B.J."/>
            <person name="De Vos P."/>
            <person name="Vandamme P."/>
            <person name="Eisen J.A."/>
            <person name="Garrity G."/>
            <person name="Hugenholtz P."/>
            <person name="Kyrpides N.C."/>
        </authorList>
    </citation>
    <scope>NUCLEOTIDE SEQUENCE [LARGE SCALE GENOMIC DNA]</scope>
    <source>
        <strain evidence="3 4">CGMCC 1.10685</strain>
    </source>
</reference>
<accession>A0A562PEH9</accession>
<dbReference type="Gene3D" id="3.40.50.80">
    <property type="entry name" value="Nucleotide-binding domain of ferredoxin-NADP reductase (FNR) module"/>
    <property type="match status" value="1"/>
</dbReference>
<sequence>MNDMTTPPPPSAGLIGSALLKLFTRAARVVDIEDAGPAFRIVTLGGPALRNAAWTPGDKIQVQLPGWVRRTYTPMHWDAVYGLARILVYLHGDGPGARWARSLRKGDTCSIYGPRRSIVPDGAPVILFGDETSLGLAAALRSDAAPGDVHVLLEVSRDADVRPVLERLRLGDAHIAVREAGERHLAALQEHLTALLRTHDSADVVLSGKAGSIQHLSRALRQHGIGAARRHTKAYWAPGKQGMD</sequence>
<dbReference type="InterPro" id="IPR017938">
    <property type="entry name" value="Riboflavin_synthase-like_b-brl"/>
</dbReference>
<protein>
    <submittedName>
        <fullName evidence="3">NADPH-dependent ferric siderophore reductase</fullName>
    </submittedName>
</protein>
<comment type="similarity">
    <text evidence="1">Belongs to the SIP oxidoreductase family.</text>
</comment>
<dbReference type="Pfam" id="PF04954">
    <property type="entry name" value="SIP"/>
    <property type="match status" value="1"/>
</dbReference>
<name>A0A562PEH9_9BURK</name>
<dbReference type="CDD" id="cd06193">
    <property type="entry name" value="siderophore_interacting"/>
    <property type="match status" value="1"/>
</dbReference>
<feature type="domain" description="FAD-binding FR-type" evidence="2">
    <location>
        <begin position="22"/>
        <end position="121"/>
    </location>
</feature>
<dbReference type="Pfam" id="PF08021">
    <property type="entry name" value="FAD_binding_9"/>
    <property type="match status" value="1"/>
</dbReference>
<dbReference type="InterPro" id="IPR013113">
    <property type="entry name" value="SIP_FAD-bd"/>
</dbReference>
<dbReference type="AlphaFoldDB" id="A0A562PEH9"/>
<dbReference type="PANTHER" id="PTHR30157">
    <property type="entry name" value="FERRIC REDUCTASE, NADPH-DEPENDENT"/>
    <property type="match status" value="1"/>
</dbReference>
<organism evidence="3 4">
    <name type="scientific">Pseudoduganella flava</name>
    <dbReference type="NCBI Taxonomy" id="871742"/>
    <lineage>
        <taxon>Bacteria</taxon>
        <taxon>Pseudomonadati</taxon>
        <taxon>Pseudomonadota</taxon>
        <taxon>Betaproteobacteria</taxon>
        <taxon>Burkholderiales</taxon>
        <taxon>Oxalobacteraceae</taxon>
        <taxon>Telluria group</taxon>
        <taxon>Pseudoduganella</taxon>
    </lineage>
</organism>
<dbReference type="Gene3D" id="2.40.30.10">
    <property type="entry name" value="Translation factors"/>
    <property type="match status" value="1"/>
</dbReference>
<dbReference type="InterPro" id="IPR039374">
    <property type="entry name" value="SIP_fam"/>
</dbReference>
<gene>
    <name evidence="3" type="ORF">IP92_05198</name>
</gene>
<proteinExistence type="inferred from homology"/>
<evidence type="ECO:0000313" key="4">
    <source>
        <dbReference type="Proteomes" id="UP000315112"/>
    </source>
</evidence>
<dbReference type="InterPro" id="IPR017927">
    <property type="entry name" value="FAD-bd_FR_type"/>
</dbReference>
<dbReference type="Proteomes" id="UP000315112">
    <property type="component" value="Unassembled WGS sequence"/>
</dbReference>
<dbReference type="EMBL" id="VLKW01000013">
    <property type="protein sequence ID" value="TWI42865.1"/>
    <property type="molecule type" value="Genomic_DNA"/>
</dbReference>
<dbReference type="InterPro" id="IPR039261">
    <property type="entry name" value="FNR_nucleotide-bd"/>
</dbReference>
<evidence type="ECO:0000259" key="2">
    <source>
        <dbReference type="PROSITE" id="PS51384"/>
    </source>
</evidence>
<comment type="caution">
    <text evidence="3">The sequence shown here is derived from an EMBL/GenBank/DDBJ whole genome shotgun (WGS) entry which is preliminary data.</text>
</comment>